<dbReference type="Pfam" id="PF00535">
    <property type="entry name" value="Glycos_transf_2"/>
    <property type="match status" value="1"/>
</dbReference>
<name>A0ABT9HS75_9SPHN</name>
<dbReference type="Proteomes" id="UP001240639">
    <property type="component" value="Unassembled WGS sequence"/>
</dbReference>
<keyword evidence="3 5" id="KW-0808">Transferase</keyword>
<evidence type="ECO:0000256" key="1">
    <source>
        <dbReference type="ARBA" id="ARBA00006739"/>
    </source>
</evidence>
<dbReference type="InterPro" id="IPR001173">
    <property type="entry name" value="Glyco_trans_2-like"/>
</dbReference>
<sequence>MPVAISVMAHNEERRIARCLASLPLGEPGYDIHVVVNGTTDRTAQIARGYDRVTVHDWEQGGKSRSWNRFVFDDPAPAGRHFVFVDGDAEVQPGSIAALVAGLDDGGVNAASAFPGNGRRVEAYREQMRREHGLFGDLYALHGDFVARMREKDIRLPNDLIGDDGLLCALAKTDLGNEDDWQDERVATVEGAAFLCDPVQLTPGDLLLQARRMRNYSLRHFQNRIVSDIMRGPGPTALPERLASLYPSYLPQFRPRRDPRLWWFDRQALALMARAAG</sequence>
<dbReference type="Gene3D" id="3.90.550.10">
    <property type="entry name" value="Spore Coat Polysaccharide Biosynthesis Protein SpsA, Chain A"/>
    <property type="match status" value="1"/>
</dbReference>
<dbReference type="InterPro" id="IPR029044">
    <property type="entry name" value="Nucleotide-diphossugar_trans"/>
</dbReference>
<dbReference type="SUPFAM" id="SSF53448">
    <property type="entry name" value="Nucleotide-diphospho-sugar transferases"/>
    <property type="match status" value="1"/>
</dbReference>
<accession>A0ABT9HS75</accession>
<evidence type="ECO:0000256" key="2">
    <source>
        <dbReference type="ARBA" id="ARBA00022676"/>
    </source>
</evidence>
<dbReference type="EC" id="2.4.-.-" evidence="5"/>
<evidence type="ECO:0000313" key="6">
    <source>
        <dbReference type="Proteomes" id="UP001240639"/>
    </source>
</evidence>
<comment type="caution">
    <text evidence="5">The sequence shown here is derived from an EMBL/GenBank/DDBJ whole genome shotgun (WGS) entry which is preliminary data.</text>
</comment>
<keyword evidence="6" id="KW-1185">Reference proteome</keyword>
<evidence type="ECO:0000259" key="4">
    <source>
        <dbReference type="Pfam" id="PF00535"/>
    </source>
</evidence>
<keyword evidence="2 5" id="KW-0328">Glycosyltransferase</keyword>
<dbReference type="PANTHER" id="PTHR43630:SF1">
    <property type="entry name" value="POLY-BETA-1,6-N-ACETYL-D-GLUCOSAMINE SYNTHASE"/>
    <property type="match status" value="1"/>
</dbReference>
<dbReference type="GO" id="GO:0016757">
    <property type="term" value="F:glycosyltransferase activity"/>
    <property type="evidence" value="ECO:0007669"/>
    <property type="project" value="UniProtKB-KW"/>
</dbReference>
<dbReference type="PANTHER" id="PTHR43630">
    <property type="entry name" value="POLY-BETA-1,6-N-ACETYL-D-GLUCOSAMINE SYNTHASE"/>
    <property type="match status" value="1"/>
</dbReference>
<reference evidence="5 6" key="1">
    <citation type="submission" date="2023-08" db="EMBL/GenBank/DDBJ databases">
        <title>genomic of G39.</title>
        <authorList>
            <person name="Wang Y."/>
        </authorList>
    </citation>
    <scope>NUCLEOTIDE SEQUENCE [LARGE SCALE GENOMIC DNA]</scope>
    <source>
        <strain evidence="5 6">G39</strain>
    </source>
</reference>
<proteinExistence type="inferred from homology"/>
<dbReference type="EMBL" id="JAVAIM010000001">
    <property type="protein sequence ID" value="MDP4576010.1"/>
    <property type="molecule type" value="Genomic_DNA"/>
</dbReference>
<evidence type="ECO:0000313" key="5">
    <source>
        <dbReference type="EMBL" id="MDP4576010.1"/>
    </source>
</evidence>
<feature type="domain" description="Glycosyltransferase 2-like" evidence="4">
    <location>
        <begin position="7"/>
        <end position="126"/>
    </location>
</feature>
<comment type="similarity">
    <text evidence="1">Belongs to the glycosyltransferase 2 family.</text>
</comment>
<evidence type="ECO:0000256" key="3">
    <source>
        <dbReference type="ARBA" id="ARBA00022679"/>
    </source>
</evidence>
<organism evidence="5 6">
    <name type="scientific">Qipengyuania profundimaris</name>
    <dbReference type="NCBI Taxonomy" id="3067652"/>
    <lineage>
        <taxon>Bacteria</taxon>
        <taxon>Pseudomonadati</taxon>
        <taxon>Pseudomonadota</taxon>
        <taxon>Alphaproteobacteria</taxon>
        <taxon>Sphingomonadales</taxon>
        <taxon>Erythrobacteraceae</taxon>
        <taxon>Qipengyuania</taxon>
    </lineage>
</organism>
<protein>
    <submittedName>
        <fullName evidence="5">Glycosyltransferase family A protein</fullName>
        <ecNumber evidence="5">2.4.-.-</ecNumber>
    </submittedName>
</protein>
<dbReference type="CDD" id="cd00761">
    <property type="entry name" value="Glyco_tranf_GTA_type"/>
    <property type="match status" value="1"/>
</dbReference>
<gene>
    <name evidence="5" type="ORF">Q9K02_12765</name>
</gene>